<dbReference type="AlphaFoldDB" id="A0AAV0JCD4"/>
<gene>
    <name evidence="1" type="ORF">LITE_LOCUS13570</name>
</gene>
<name>A0AAV0JCD4_9ROSI</name>
<evidence type="ECO:0000313" key="2">
    <source>
        <dbReference type="Proteomes" id="UP001154282"/>
    </source>
</evidence>
<sequence length="110" mass="12070">MTSGGGVLVSAANWRQECSILGAFFLSSGVDNNSRLASHFCDGMVLNHRFQGSKLMHSDCSTKCPTRALLRDLGNFFLPFVSFDCSSSRYIRFGALPFQIGTGDIEHEEV</sequence>
<protein>
    <submittedName>
        <fullName evidence="1">Uncharacterized protein</fullName>
    </submittedName>
</protein>
<reference evidence="1" key="1">
    <citation type="submission" date="2022-08" db="EMBL/GenBank/DDBJ databases">
        <authorList>
            <person name="Gutierrez-Valencia J."/>
        </authorList>
    </citation>
    <scope>NUCLEOTIDE SEQUENCE</scope>
</reference>
<proteinExistence type="predicted"/>
<comment type="caution">
    <text evidence="1">The sequence shown here is derived from an EMBL/GenBank/DDBJ whole genome shotgun (WGS) entry which is preliminary data.</text>
</comment>
<dbReference type="EMBL" id="CAMGYJ010000004">
    <property type="protein sequence ID" value="CAI0407446.1"/>
    <property type="molecule type" value="Genomic_DNA"/>
</dbReference>
<organism evidence="1 2">
    <name type="scientific">Linum tenue</name>
    <dbReference type="NCBI Taxonomy" id="586396"/>
    <lineage>
        <taxon>Eukaryota</taxon>
        <taxon>Viridiplantae</taxon>
        <taxon>Streptophyta</taxon>
        <taxon>Embryophyta</taxon>
        <taxon>Tracheophyta</taxon>
        <taxon>Spermatophyta</taxon>
        <taxon>Magnoliopsida</taxon>
        <taxon>eudicotyledons</taxon>
        <taxon>Gunneridae</taxon>
        <taxon>Pentapetalae</taxon>
        <taxon>rosids</taxon>
        <taxon>fabids</taxon>
        <taxon>Malpighiales</taxon>
        <taxon>Linaceae</taxon>
        <taxon>Linum</taxon>
    </lineage>
</organism>
<dbReference type="Proteomes" id="UP001154282">
    <property type="component" value="Unassembled WGS sequence"/>
</dbReference>
<evidence type="ECO:0000313" key="1">
    <source>
        <dbReference type="EMBL" id="CAI0407446.1"/>
    </source>
</evidence>
<keyword evidence="2" id="KW-1185">Reference proteome</keyword>
<accession>A0AAV0JCD4</accession>